<dbReference type="SUPFAM" id="SSF52540">
    <property type="entry name" value="P-loop containing nucleoside triphosphate hydrolases"/>
    <property type="match status" value="1"/>
</dbReference>
<proteinExistence type="inferred from homology"/>
<dbReference type="PROSITE" id="PS00211">
    <property type="entry name" value="ABC_TRANSPORTER_1"/>
    <property type="match status" value="1"/>
</dbReference>
<dbReference type="GO" id="GO:0005524">
    <property type="term" value="F:ATP binding"/>
    <property type="evidence" value="ECO:0007669"/>
    <property type="project" value="UniProtKB-KW"/>
</dbReference>
<evidence type="ECO:0000256" key="3">
    <source>
        <dbReference type="ARBA" id="ARBA00022458"/>
    </source>
</evidence>
<keyword evidence="2" id="KW-0813">Transport</keyword>
<dbReference type="InterPro" id="IPR003439">
    <property type="entry name" value="ABC_transporter-like_ATP-bd"/>
</dbReference>
<name>A0A9D7SDF2_9BACT</name>
<dbReference type="SMART" id="SM00382">
    <property type="entry name" value="AAA"/>
    <property type="match status" value="1"/>
</dbReference>
<protein>
    <submittedName>
        <fullName evidence="7">ABC transporter ATP-binding protein</fullName>
    </submittedName>
</protein>
<dbReference type="PANTHER" id="PTHR42711:SF5">
    <property type="entry name" value="ABC TRANSPORTER ATP-BINDING PROTEIN NATA"/>
    <property type="match status" value="1"/>
</dbReference>
<reference evidence="7 8" key="1">
    <citation type="submission" date="2020-10" db="EMBL/GenBank/DDBJ databases">
        <title>Connecting structure to function with the recovery of over 1000 high-quality activated sludge metagenome-assembled genomes encoding full-length rRNA genes using long-read sequencing.</title>
        <authorList>
            <person name="Singleton C.M."/>
            <person name="Petriglieri F."/>
            <person name="Kristensen J.M."/>
            <person name="Kirkegaard R.H."/>
            <person name="Michaelsen T.Y."/>
            <person name="Andersen M.H."/>
            <person name="Karst S.M."/>
            <person name="Dueholm M.S."/>
            <person name="Nielsen P.H."/>
            <person name="Albertsen M."/>
        </authorList>
    </citation>
    <scope>NUCLEOTIDE SEQUENCE [LARGE SCALE GENOMIC DNA]</scope>
    <source>
        <strain evidence="7">Ribe_18-Q3-R11-54_BAT3C.373</strain>
    </source>
</reference>
<dbReference type="Pfam" id="PF00005">
    <property type="entry name" value="ABC_tran"/>
    <property type="match status" value="1"/>
</dbReference>
<evidence type="ECO:0000256" key="2">
    <source>
        <dbReference type="ARBA" id="ARBA00022448"/>
    </source>
</evidence>
<dbReference type="InterPro" id="IPR003593">
    <property type="entry name" value="AAA+_ATPase"/>
</dbReference>
<dbReference type="Proteomes" id="UP000808349">
    <property type="component" value="Unassembled WGS sequence"/>
</dbReference>
<dbReference type="InterPro" id="IPR017871">
    <property type="entry name" value="ABC_transporter-like_CS"/>
</dbReference>
<evidence type="ECO:0000256" key="5">
    <source>
        <dbReference type="ARBA" id="ARBA00022840"/>
    </source>
</evidence>
<accession>A0A9D7SDF2</accession>
<comment type="caution">
    <text evidence="7">The sequence shown here is derived from an EMBL/GenBank/DDBJ whole genome shotgun (WGS) entry which is preliminary data.</text>
</comment>
<dbReference type="InterPro" id="IPR027417">
    <property type="entry name" value="P-loop_NTPase"/>
</dbReference>
<keyword evidence="4" id="KW-0547">Nucleotide-binding</keyword>
<dbReference type="EMBL" id="JADKFW010000021">
    <property type="protein sequence ID" value="MBK9719941.1"/>
    <property type="molecule type" value="Genomic_DNA"/>
</dbReference>
<evidence type="ECO:0000313" key="7">
    <source>
        <dbReference type="EMBL" id="MBK9719941.1"/>
    </source>
</evidence>
<evidence type="ECO:0000256" key="4">
    <source>
        <dbReference type="ARBA" id="ARBA00022741"/>
    </source>
</evidence>
<evidence type="ECO:0000259" key="6">
    <source>
        <dbReference type="PROSITE" id="PS50893"/>
    </source>
</evidence>
<sequence length="243" mass="27302">MHVNQLCKRFNGQTLNAVDHISFDIQQGEIFGLLGPNGAGKTTTINMLCGLIHMDSGDIIINGYNLSQLDQIKLQTGFVPQQNALFPKLTAFENLYYFAALYNIKKNQAIERINDLLKCFELHQHAAKLTNTFSGGMKRRLNLIAALIHNPKILILDEPTSGVDVQSRSMIIDYLKSYARQGNTVLYTSHLLDEAQQLCSYIGIIDHGRMVIQGQPEQLISDLGNSSRLDDLFIHYTGHQVRD</sequence>
<feature type="domain" description="ABC transporter" evidence="6">
    <location>
        <begin position="1"/>
        <end position="232"/>
    </location>
</feature>
<evidence type="ECO:0000256" key="1">
    <source>
        <dbReference type="ARBA" id="ARBA00005417"/>
    </source>
</evidence>
<dbReference type="PANTHER" id="PTHR42711">
    <property type="entry name" value="ABC TRANSPORTER ATP-BINDING PROTEIN"/>
    <property type="match status" value="1"/>
</dbReference>
<organism evidence="7 8">
    <name type="scientific">Candidatus Defluviibacterium haderslevense</name>
    <dbReference type="NCBI Taxonomy" id="2981993"/>
    <lineage>
        <taxon>Bacteria</taxon>
        <taxon>Pseudomonadati</taxon>
        <taxon>Bacteroidota</taxon>
        <taxon>Saprospiria</taxon>
        <taxon>Saprospirales</taxon>
        <taxon>Saprospiraceae</taxon>
        <taxon>Candidatus Defluviibacterium</taxon>
    </lineage>
</organism>
<evidence type="ECO:0000313" key="8">
    <source>
        <dbReference type="Proteomes" id="UP000808349"/>
    </source>
</evidence>
<dbReference type="Gene3D" id="3.40.50.300">
    <property type="entry name" value="P-loop containing nucleotide triphosphate hydrolases"/>
    <property type="match status" value="1"/>
</dbReference>
<dbReference type="AlphaFoldDB" id="A0A9D7SDF2"/>
<keyword evidence="3" id="KW-0536">Nodulation</keyword>
<comment type="similarity">
    <text evidence="1">Belongs to the ABC transporter superfamily.</text>
</comment>
<dbReference type="InterPro" id="IPR050763">
    <property type="entry name" value="ABC_transporter_ATP-binding"/>
</dbReference>
<gene>
    <name evidence="7" type="ORF">IPO85_21010</name>
</gene>
<dbReference type="CDD" id="cd03263">
    <property type="entry name" value="ABC_subfamily_A"/>
    <property type="match status" value="1"/>
</dbReference>
<keyword evidence="5 7" id="KW-0067">ATP-binding</keyword>
<dbReference type="PROSITE" id="PS50893">
    <property type="entry name" value="ABC_TRANSPORTER_2"/>
    <property type="match status" value="1"/>
</dbReference>
<dbReference type="GO" id="GO:0016887">
    <property type="term" value="F:ATP hydrolysis activity"/>
    <property type="evidence" value="ECO:0007669"/>
    <property type="project" value="InterPro"/>
</dbReference>